<dbReference type="PIRSF" id="PIRSF016661">
    <property type="entry name" value="BioY"/>
    <property type="match status" value="1"/>
</dbReference>
<dbReference type="PANTHER" id="PTHR34295">
    <property type="entry name" value="BIOTIN TRANSPORTER BIOY"/>
    <property type="match status" value="1"/>
</dbReference>
<comment type="similarity">
    <text evidence="1 2">Belongs to the BioY family.</text>
</comment>
<dbReference type="GO" id="GO:0015225">
    <property type="term" value="F:biotin transmembrane transporter activity"/>
    <property type="evidence" value="ECO:0007669"/>
    <property type="project" value="UniProtKB-UniRule"/>
</dbReference>
<dbReference type="EMBL" id="AP019376">
    <property type="protein sequence ID" value="BBH87936.1"/>
    <property type="molecule type" value="Genomic_DNA"/>
</dbReference>
<protein>
    <recommendedName>
        <fullName evidence="2">Biotin transporter</fullName>
    </recommendedName>
</protein>
<accession>A0A455SJM2</accession>
<keyword evidence="2" id="KW-0813">Transport</keyword>
<reference evidence="4" key="1">
    <citation type="submission" date="2018-12" db="EMBL/GenBank/DDBJ databases">
        <title>Novel natural products biosynthetic potential of the class Ktedonobacteria.</title>
        <authorList>
            <person name="Zheng Y."/>
            <person name="Saitou A."/>
            <person name="Wang C.M."/>
            <person name="Toyoda A."/>
            <person name="Minakuchi Y."/>
            <person name="Sekiguchi Y."/>
            <person name="Ueda K."/>
            <person name="Takano H."/>
            <person name="Sakai Y."/>
            <person name="Yokota A."/>
            <person name="Yabe S."/>
        </authorList>
    </citation>
    <scope>NUCLEOTIDE SEQUENCE</scope>
    <source>
        <strain evidence="4">COM3</strain>
    </source>
</reference>
<dbReference type="GO" id="GO:0005886">
    <property type="term" value="C:plasma membrane"/>
    <property type="evidence" value="ECO:0007669"/>
    <property type="project" value="UniProtKB-SubCell"/>
</dbReference>
<proteinExistence type="inferred from homology"/>
<dbReference type="AlphaFoldDB" id="A0A455SJM2"/>
<name>A0A455SJM2_9CHLR</name>
<dbReference type="PANTHER" id="PTHR34295:SF1">
    <property type="entry name" value="BIOTIN TRANSPORTER BIOY"/>
    <property type="match status" value="1"/>
</dbReference>
<sequence length="207" mass="22908">MMQASTTIIDYVLPVRRSRAMMYTRDIALVVLGSILLVLCSQIKFYLFSPYVPFSMQPFAVVLLGAALGKWRGATAVLLFLAEGVAGLPVFSNGGSVLYLLTQPTAGYLLSYPLAAFVIGWCCERRLDRQYRTSFLAMLPGMVVIYVVGVAWLSVWLHGNVLQAIITGALPFLIGDVLKMVVASLLLPFSWSLVRRFRGETLRGEMF</sequence>
<comment type="subcellular location">
    <subcellularLocation>
        <location evidence="2">Cell membrane</location>
        <topology evidence="2">Multi-pass membrane protein</topology>
    </subcellularLocation>
</comment>
<gene>
    <name evidence="4" type="ORF">KTC_26870</name>
</gene>
<feature type="transmembrane region" description="Helical" evidence="3">
    <location>
        <begin position="135"/>
        <end position="157"/>
    </location>
</feature>
<feature type="transmembrane region" description="Helical" evidence="3">
    <location>
        <begin position="169"/>
        <end position="194"/>
    </location>
</feature>
<dbReference type="InterPro" id="IPR003784">
    <property type="entry name" value="BioY"/>
</dbReference>
<keyword evidence="3" id="KW-1133">Transmembrane helix</keyword>
<dbReference type="Pfam" id="PF02632">
    <property type="entry name" value="BioY"/>
    <property type="match status" value="1"/>
</dbReference>
<organism evidence="4">
    <name type="scientific">Thermosporothrix sp. COM3</name>
    <dbReference type="NCBI Taxonomy" id="2490863"/>
    <lineage>
        <taxon>Bacteria</taxon>
        <taxon>Bacillati</taxon>
        <taxon>Chloroflexota</taxon>
        <taxon>Ktedonobacteria</taxon>
        <taxon>Ktedonobacterales</taxon>
        <taxon>Thermosporotrichaceae</taxon>
        <taxon>Thermosporothrix</taxon>
    </lineage>
</organism>
<keyword evidence="2" id="KW-1003">Cell membrane</keyword>
<keyword evidence="3" id="KW-0812">Transmembrane</keyword>
<dbReference type="Gene3D" id="1.10.1760.20">
    <property type="match status" value="1"/>
</dbReference>
<evidence type="ECO:0000256" key="1">
    <source>
        <dbReference type="ARBA" id="ARBA00010692"/>
    </source>
</evidence>
<evidence type="ECO:0000256" key="3">
    <source>
        <dbReference type="SAM" id="Phobius"/>
    </source>
</evidence>
<feature type="transmembrane region" description="Helical" evidence="3">
    <location>
        <begin position="27"/>
        <end position="45"/>
    </location>
</feature>
<evidence type="ECO:0000313" key="4">
    <source>
        <dbReference type="EMBL" id="BBH87936.1"/>
    </source>
</evidence>
<keyword evidence="2 3" id="KW-0472">Membrane</keyword>
<evidence type="ECO:0000256" key="2">
    <source>
        <dbReference type="PIRNR" id="PIRNR016661"/>
    </source>
</evidence>
<feature type="transmembrane region" description="Helical" evidence="3">
    <location>
        <begin position="106"/>
        <end position="123"/>
    </location>
</feature>